<accession>A0A4Y2TAY9</accession>
<sequence>MEVNSSIPVLTPNNWNTWKRDTQVILMHYGCWQFIIKTERVDPDVGSTYKEKYDFQLRKDRTITLSYTNISPELKSLISDTTDGVVEGKILKDNFVPMIKSRMIQILDEMSGTKYQPGDDFGIFLCRVMTAVARLQESGHKVDDLYLGFQMIRYLSQEFQSTVQQIYRWKDEEFTAGNGEAELILEANPLQLMKQDLEKTETIFLSSASTSRKSSAVPAARMQFQEMQVVINGTRRGILNSRPLNPMSSDPDNFEILTPGHFLIGHPINCIPDPDYSDRTDNLLSQWQILGKMVQIICRS</sequence>
<evidence type="ECO:0008006" key="3">
    <source>
        <dbReference type="Google" id="ProtNLM"/>
    </source>
</evidence>
<evidence type="ECO:0000313" key="1">
    <source>
        <dbReference type="EMBL" id="GBN97401.1"/>
    </source>
</evidence>
<comment type="caution">
    <text evidence="1">The sequence shown here is derived from an EMBL/GenBank/DDBJ whole genome shotgun (WGS) entry which is preliminary data.</text>
</comment>
<dbReference type="AlphaFoldDB" id="A0A4Y2TAY9"/>
<evidence type="ECO:0000313" key="2">
    <source>
        <dbReference type="Proteomes" id="UP000499080"/>
    </source>
</evidence>
<proteinExistence type="predicted"/>
<protein>
    <recommendedName>
        <fullName evidence="3">DUF4219 domain-containing protein</fullName>
    </recommendedName>
</protein>
<reference evidence="1 2" key="1">
    <citation type="journal article" date="2019" name="Sci. Rep.">
        <title>Orb-weaving spider Araneus ventricosus genome elucidates the spidroin gene catalogue.</title>
        <authorList>
            <person name="Kono N."/>
            <person name="Nakamura H."/>
            <person name="Ohtoshi R."/>
            <person name="Moran D.A.P."/>
            <person name="Shinohara A."/>
            <person name="Yoshida Y."/>
            <person name="Fujiwara M."/>
            <person name="Mori M."/>
            <person name="Tomita M."/>
            <person name="Arakawa K."/>
        </authorList>
    </citation>
    <scope>NUCLEOTIDE SEQUENCE [LARGE SCALE GENOMIC DNA]</scope>
</reference>
<keyword evidence="2" id="KW-1185">Reference proteome</keyword>
<dbReference type="EMBL" id="BGPR01027156">
    <property type="protein sequence ID" value="GBN97401.1"/>
    <property type="molecule type" value="Genomic_DNA"/>
</dbReference>
<name>A0A4Y2TAY9_ARAVE</name>
<organism evidence="1 2">
    <name type="scientific">Araneus ventricosus</name>
    <name type="common">Orbweaver spider</name>
    <name type="synonym">Epeira ventricosa</name>
    <dbReference type="NCBI Taxonomy" id="182803"/>
    <lineage>
        <taxon>Eukaryota</taxon>
        <taxon>Metazoa</taxon>
        <taxon>Ecdysozoa</taxon>
        <taxon>Arthropoda</taxon>
        <taxon>Chelicerata</taxon>
        <taxon>Arachnida</taxon>
        <taxon>Araneae</taxon>
        <taxon>Araneomorphae</taxon>
        <taxon>Entelegynae</taxon>
        <taxon>Araneoidea</taxon>
        <taxon>Araneidae</taxon>
        <taxon>Araneus</taxon>
    </lineage>
</organism>
<dbReference type="OrthoDB" id="97058at2759"/>
<dbReference type="Proteomes" id="UP000499080">
    <property type="component" value="Unassembled WGS sequence"/>
</dbReference>
<gene>
    <name evidence="1" type="ORF">AVEN_113325_1</name>
</gene>